<dbReference type="AlphaFoldDB" id="A0A7W6CFN2"/>
<sequence length="33" mass="3633">MQWAVDAFARRGYSARLHRAMVTDTVAASHGAE</sequence>
<reference evidence="1 2" key="1">
    <citation type="submission" date="2020-08" db="EMBL/GenBank/DDBJ databases">
        <title>Genomic Encyclopedia of Type Strains, Phase IV (KMG-IV): sequencing the most valuable type-strain genomes for metagenomic binning, comparative biology and taxonomic classification.</title>
        <authorList>
            <person name="Goeker M."/>
        </authorList>
    </citation>
    <scope>NUCLEOTIDE SEQUENCE [LARGE SCALE GENOMIC DNA]</scope>
    <source>
        <strain evidence="1 2">DSM 27057</strain>
    </source>
</reference>
<dbReference type="EMBL" id="JACIDX010000001">
    <property type="protein sequence ID" value="MBB3953423.1"/>
    <property type="molecule type" value="Genomic_DNA"/>
</dbReference>
<organism evidence="1 2">
    <name type="scientific">Novosphingobium sediminicola</name>
    <dbReference type="NCBI Taxonomy" id="563162"/>
    <lineage>
        <taxon>Bacteria</taxon>
        <taxon>Pseudomonadati</taxon>
        <taxon>Pseudomonadota</taxon>
        <taxon>Alphaproteobacteria</taxon>
        <taxon>Sphingomonadales</taxon>
        <taxon>Sphingomonadaceae</taxon>
        <taxon>Novosphingobium</taxon>
    </lineage>
</organism>
<gene>
    <name evidence="1" type="ORF">GGR38_000335</name>
</gene>
<accession>A0A7W6CFN2</accession>
<dbReference type="Proteomes" id="UP000548867">
    <property type="component" value="Unassembled WGS sequence"/>
</dbReference>
<protein>
    <submittedName>
        <fullName evidence="1">Uncharacterized protein</fullName>
    </submittedName>
</protein>
<evidence type="ECO:0000313" key="1">
    <source>
        <dbReference type="EMBL" id="MBB3953423.1"/>
    </source>
</evidence>
<evidence type="ECO:0000313" key="2">
    <source>
        <dbReference type="Proteomes" id="UP000548867"/>
    </source>
</evidence>
<comment type="caution">
    <text evidence="1">The sequence shown here is derived from an EMBL/GenBank/DDBJ whole genome shotgun (WGS) entry which is preliminary data.</text>
</comment>
<name>A0A7W6CFN2_9SPHN</name>
<proteinExistence type="predicted"/>
<keyword evidence="2" id="KW-1185">Reference proteome</keyword>